<comment type="caution">
    <text evidence="1">The sequence shown here is derived from an EMBL/GenBank/DDBJ whole genome shotgun (WGS) entry which is preliminary data.</text>
</comment>
<dbReference type="AlphaFoldDB" id="A0A964BQ22"/>
<dbReference type="RefSeq" id="WP_229640365.1">
    <property type="nucleotide sequence ID" value="NZ_JADWDC010000020.1"/>
</dbReference>
<dbReference type="Gene3D" id="3.30.450.40">
    <property type="match status" value="1"/>
</dbReference>
<keyword evidence="2" id="KW-1185">Reference proteome</keyword>
<evidence type="ECO:0000313" key="2">
    <source>
        <dbReference type="Proteomes" id="UP000729733"/>
    </source>
</evidence>
<accession>A0A964BQ22</accession>
<evidence type="ECO:0000313" key="1">
    <source>
        <dbReference type="EMBL" id="MCC0177300.1"/>
    </source>
</evidence>
<dbReference type="InterPro" id="IPR029016">
    <property type="entry name" value="GAF-like_dom_sf"/>
</dbReference>
<gene>
    <name evidence="1" type="ORF">I4641_09960</name>
</gene>
<reference evidence="1" key="1">
    <citation type="journal article" date="2021" name="Antonie Van Leeuwenhoek">
        <title>Draft genome and description of Waterburya agarophytonicola gen. nov. sp. nov. (Pleurocapsales, Cyanobacteria): a seaweed symbiont.</title>
        <authorList>
            <person name="Bonthond G."/>
            <person name="Shalygin S."/>
            <person name="Bayer T."/>
            <person name="Weinberger F."/>
        </authorList>
    </citation>
    <scope>NUCLEOTIDE SEQUENCE</scope>
    <source>
        <strain evidence="1">KI4</strain>
    </source>
</reference>
<dbReference type="Proteomes" id="UP000729733">
    <property type="component" value="Unassembled WGS sequence"/>
</dbReference>
<proteinExistence type="predicted"/>
<dbReference type="EMBL" id="JADWDC010000020">
    <property type="protein sequence ID" value="MCC0177300.1"/>
    <property type="molecule type" value="Genomic_DNA"/>
</dbReference>
<organism evidence="1 2">
    <name type="scientific">Waterburya agarophytonicola KI4</name>
    <dbReference type="NCBI Taxonomy" id="2874699"/>
    <lineage>
        <taxon>Bacteria</taxon>
        <taxon>Bacillati</taxon>
        <taxon>Cyanobacteriota</taxon>
        <taxon>Cyanophyceae</taxon>
        <taxon>Pleurocapsales</taxon>
        <taxon>Hyellaceae</taxon>
        <taxon>Waterburya</taxon>
        <taxon>Waterburya agarophytonicola</taxon>
    </lineage>
</organism>
<protein>
    <submittedName>
        <fullName evidence="1">GAF domain-containing protein</fullName>
    </submittedName>
</protein>
<sequence length="70" mass="7412">MHATSASHVFSPERIVILEFLCSQAAIALHNAQLFADASLKSKVIESSVDGMAILKNGVFNPLLSLSAIS</sequence>
<name>A0A964BQ22_9CYAN</name>
<dbReference type="SUPFAM" id="SSF55781">
    <property type="entry name" value="GAF domain-like"/>
    <property type="match status" value="1"/>
</dbReference>